<dbReference type="SUPFAM" id="SSF143120">
    <property type="entry name" value="YefM-like"/>
    <property type="match status" value="1"/>
</dbReference>
<comment type="caution">
    <text evidence="3">The sequence shown here is derived from an EMBL/GenBank/DDBJ whole genome shotgun (WGS) entry which is preliminary data.</text>
</comment>
<organism evidence="3 4">
    <name type="scientific">Thermus scotoductus</name>
    <dbReference type="NCBI Taxonomy" id="37636"/>
    <lineage>
        <taxon>Bacteria</taxon>
        <taxon>Thermotogati</taxon>
        <taxon>Deinococcota</taxon>
        <taxon>Deinococci</taxon>
        <taxon>Thermales</taxon>
        <taxon>Thermaceae</taxon>
        <taxon>Thermus</taxon>
    </lineage>
</organism>
<evidence type="ECO:0000256" key="1">
    <source>
        <dbReference type="ARBA" id="ARBA00009981"/>
    </source>
</evidence>
<protein>
    <recommendedName>
        <fullName evidence="2">Antitoxin</fullName>
    </recommendedName>
</protein>
<evidence type="ECO:0000313" key="3">
    <source>
        <dbReference type="EMBL" id="RTI16260.1"/>
    </source>
</evidence>
<dbReference type="Pfam" id="PF02604">
    <property type="entry name" value="PhdYeFM_antitox"/>
    <property type="match status" value="1"/>
</dbReference>
<dbReference type="AlphaFoldDB" id="A0A430V1D9"/>
<dbReference type="Gene3D" id="3.40.1620.10">
    <property type="entry name" value="YefM-like domain"/>
    <property type="match status" value="1"/>
</dbReference>
<dbReference type="PANTHER" id="PTHR35377:SF5">
    <property type="entry name" value="ANTITOXIN VAPB46"/>
    <property type="match status" value="1"/>
</dbReference>
<dbReference type="RefSeq" id="WP_126204543.1">
    <property type="nucleotide sequence ID" value="NZ_PEMJ01000091.1"/>
</dbReference>
<evidence type="ECO:0000256" key="2">
    <source>
        <dbReference type="RuleBase" id="RU362080"/>
    </source>
</evidence>
<comment type="similarity">
    <text evidence="1 2">Belongs to the phD/YefM antitoxin family.</text>
</comment>
<dbReference type="EMBL" id="PEMJ01000091">
    <property type="protein sequence ID" value="RTI16260.1"/>
    <property type="molecule type" value="Genomic_DNA"/>
</dbReference>
<gene>
    <name evidence="3" type="ORF">CSW27_04080</name>
</gene>
<dbReference type="NCBIfam" id="TIGR01552">
    <property type="entry name" value="phd_fam"/>
    <property type="match status" value="1"/>
</dbReference>
<dbReference type="InterPro" id="IPR006442">
    <property type="entry name" value="Antitoxin_Phd/YefM"/>
</dbReference>
<dbReference type="InterPro" id="IPR051416">
    <property type="entry name" value="phD-YefM_TA_antitoxins"/>
</dbReference>
<reference evidence="3 4" key="1">
    <citation type="journal article" date="2019" name="Extremophiles">
        <title>Biogeography of thermophiles and predominance of Thermus scotoductus in domestic water heaters.</title>
        <authorList>
            <person name="Wilpiszeski R.L."/>
            <person name="Zhang Z."/>
            <person name="House C.H."/>
        </authorList>
    </citation>
    <scope>NUCLEOTIDE SEQUENCE [LARGE SCALE GENOMIC DNA]</scope>
    <source>
        <strain evidence="3 4">14_S14</strain>
    </source>
</reference>
<dbReference type="InterPro" id="IPR036165">
    <property type="entry name" value="YefM-like_sf"/>
</dbReference>
<name>A0A430V1D9_THESC</name>
<proteinExistence type="inferred from homology"/>
<dbReference type="GO" id="GO:0097351">
    <property type="term" value="F:toxin sequestering activity"/>
    <property type="evidence" value="ECO:0007669"/>
    <property type="project" value="TreeGrafter"/>
</dbReference>
<comment type="function">
    <text evidence="2">Antitoxin component of a type II toxin-antitoxin (TA) system.</text>
</comment>
<accession>A0A430V1D9</accession>
<dbReference type="Proteomes" id="UP000287155">
    <property type="component" value="Unassembled WGS sequence"/>
</dbReference>
<sequence length="92" mass="10239">MEKRAKSVGVRELKAHLSRYLRLVRAGSVLVVTERGKPMGRLVPLSPDPLEALRGLAQVGVVRWSGQKPRPRKPVAKAKRRPVADLLLEERG</sequence>
<dbReference type="PANTHER" id="PTHR35377">
    <property type="entry name" value="ANTITOXIN VAPB49-RELATED-RELATED"/>
    <property type="match status" value="1"/>
</dbReference>
<evidence type="ECO:0000313" key="4">
    <source>
        <dbReference type="Proteomes" id="UP000287155"/>
    </source>
</evidence>